<reference evidence="3 4" key="1">
    <citation type="journal article" date="2013" name="PLoS Genet.">
        <title>Distinctive expansion of potential virulence genes in the genome of the oomycete fish pathogen Saprolegnia parasitica.</title>
        <authorList>
            <person name="Jiang R.H."/>
            <person name="de Bruijn I."/>
            <person name="Haas B.J."/>
            <person name="Belmonte R."/>
            <person name="Lobach L."/>
            <person name="Christie J."/>
            <person name="van den Ackerveken G."/>
            <person name="Bottin A."/>
            <person name="Bulone V."/>
            <person name="Diaz-Moreno S.M."/>
            <person name="Dumas B."/>
            <person name="Fan L."/>
            <person name="Gaulin E."/>
            <person name="Govers F."/>
            <person name="Grenville-Briggs L.J."/>
            <person name="Horner N.R."/>
            <person name="Levin J.Z."/>
            <person name="Mammella M."/>
            <person name="Meijer H.J."/>
            <person name="Morris P."/>
            <person name="Nusbaum C."/>
            <person name="Oome S."/>
            <person name="Phillips A.J."/>
            <person name="van Rooyen D."/>
            <person name="Rzeszutek E."/>
            <person name="Saraiva M."/>
            <person name="Secombes C.J."/>
            <person name="Seidl M.F."/>
            <person name="Snel B."/>
            <person name="Stassen J.H."/>
            <person name="Sykes S."/>
            <person name="Tripathy S."/>
            <person name="van den Berg H."/>
            <person name="Vega-Arreguin J.C."/>
            <person name="Wawra S."/>
            <person name="Young S.K."/>
            <person name="Zeng Q."/>
            <person name="Dieguez-Uribeondo J."/>
            <person name="Russ C."/>
            <person name="Tyler B.M."/>
            <person name="van West P."/>
        </authorList>
    </citation>
    <scope>NUCLEOTIDE SEQUENCE [LARGE SCALE GENOMIC DNA]</scope>
    <source>
        <strain evidence="3 4">CBS 223.65</strain>
    </source>
</reference>
<dbReference type="Pfam" id="PF00027">
    <property type="entry name" value="cNMP_binding"/>
    <property type="match status" value="4"/>
</dbReference>
<dbReference type="PANTHER" id="PTHR11635">
    <property type="entry name" value="CAMP-DEPENDENT PROTEIN KINASE REGULATORY CHAIN"/>
    <property type="match status" value="1"/>
</dbReference>
<dbReference type="InterPro" id="IPR050503">
    <property type="entry name" value="cAMP-dep_PK_reg_su-like"/>
</dbReference>
<feature type="domain" description="Cyclic nucleotide-binding" evidence="2">
    <location>
        <begin position="188"/>
        <end position="285"/>
    </location>
</feature>
<dbReference type="PANTHER" id="PTHR11635:SF166">
    <property type="entry name" value="CYCLIC NUCLEOTIDE-BINDING DOMAIN-CONTAINING PROTEIN"/>
    <property type="match status" value="1"/>
</dbReference>
<dbReference type="AlphaFoldDB" id="A0A067CYR2"/>
<organism evidence="3 4">
    <name type="scientific">Saprolegnia parasitica (strain CBS 223.65)</name>
    <dbReference type="NCBI Taxonomy" id="695850"/>
    <lineage>
        <taxon>Eukaryota</taxon>
        <taxon>Sar</taxon>
        <taxon>Stramenopiles</taxon>
        <taxon>Oomycota</taxon>
        <taxon>Saprolegniomycetes</taxon>
        <taxon>Saprolegniales</taxon>
        <taxon>Saprolegniaceae</taxon>
        <taxon>Saprolegnia</taxon>
    </lineage>
</organism>
<feature type="region of interest" description="Disordered" evidence="1">
    <location>
        <begin position="803"/>
        <end position="844"/>
    </location>
</feature>
<dbReference type="SUPFAM" id="SSF51206">
    <property type="entry name" value="cAMP-binding domain-like"/>
    <property type="match status" value="4"/>
</dbReference>
<feature type="domain" description="Cyclic nucleotide-binding" evidence="2">
    <location>
        <begin position="64"/>
        <end position="156"/>
    </location>
</feature>
<protein>
    <recommendedName>
        <fullName evidence="2">Cyclic nucleotide-binding domain-containing protein</fullName>
    </recommendedName>
</protein>
<dbReference type="SMART" id="SM00100">
    <property type="entry name" value="cNMP"/>
    <property type="match status" value="4"/>
</dbReference>
<keyword evidence="4" id="KW-1185">Reference proteome</keyword>
<dbReference type="InterPro" id="IPR000595">
    <property type="entry name" value="cNMP-bd_dom"/>
</dbReference>
<dbReference type="OrthoDB" id="166212at2759"/>
<accession>A0A067CYR2</accession>
<dbReference type="GO" id="GO:0030552">
    <property type="term" value="F:cAMP binding"/>
    <property type="evidence" value="ECO:0007669"/>
    <property type="project" value="TreeGrafter"/>
</dbReference>
<dbReference type="InterPro" id="IPR014710">
    <property type="entry name" value="RmlC-like_jellyroll"/>
</dbReference>
<dbReference type="Proteomes" id="UP000030745">
    <property type="component" value="Unassembled WGS sequence"/>
</dbReference>
<feature type="domain" description="Cyclic nucleotide-binding" evidence="2">
    <location>
        <begin position="438"/>
        <end position="531"/>
    </location>
</feature>
<evidence type="ECO:0000256" key="1">
    <source>
        <dbReference type="SAM" id="MobiDB-lite"/>
    </source>
</evidence>
<dbReference type="GO" id="GO:0005952">
    <property type="term" value="C:cAMP-dependent protein kinase complex"/>
    <property type="evidence" value="ECO:0007669"/>
    <property type="project" value="InterPro"/>
</dbReference>
<feature type="compositionally biased region" description="Acidic residues" evidence="1">
    <location>
        <begin position="835"/>
        <end position="844"/>
    </location>
</feature>
<name>A0A067CYR2_SAPPC</name>
<dbReference type="PROSITE" id="PS50042">
    <property type="entry name" value="CNMP_BINDING_3"/>
    <property type="match status" value="4"/>
</dbReference>
<dbReference type="GO" id="GO:0005829">
    <property type="term" value="C:cytosol"/>
    <property type="evidence" value="ECO:0007669"/>
    <property type="project" value="TreeGrafter"/>
</dbReference>
<dbReference type="RefSeq" id="XP_012197145.1">
    <property type="nucleotide sequence ID" value="XM_012341755.1"/>
</dbReference>
<dbReference type="OMA" id="IRTSVVC"/>
<dbReference type="InterPro" id="IPR018490">
    <property type="entry name" value="cNMP-bd_dom_sf"/>
</dbReference>
<dbReference type="GO" id="GO:0034236">
    <property type="term" value="F:protein kinase A catalytic subunit binding"/>
    <property type="evidence" value="ECO:0007669"/>
    <property type="project" value="TreeGrafter"/>
</dbReference>
<feature type="domain" description="Cyclic nucleotide-binding" evidence="2">
    <location>
        <begin position="550"/>
        <end position="654"/>
    </location>
</feature>
<dbReference type="GO" id="GO:0004862">
    <property type="term" value="F:cAMP-dependent protein kinase inhibitor activity"/>
    <property type="evidence" value="ECO:0007669"/>
    <property type="project" value="TreeGrafter"/>
</dbReference>
<dbReference type="CDD" id="cd00038">
    <property type="entry name" value="CAP_ED"/>
    <property type="match status" value="4"/>
</dbReference>
<dbReference type="KEGG" id="spar:SPRG_03163"/>
<proteinExistence type="predicted"/>
<dbReference type="Gene3D" id="2.60.120.10">
    <property type="entry name" value="Jelly Rolls"/>
    <property type="match status" value="4"/>
</dbReference>
<evidence type="ECO:0000259" key="2">
    <source>
        <dbReference type="PROSITE" id="PS50042"/>
    </source>
</evidence>
<dbReference type="STRING" id="695850.A0A067CYR2"/>
<dbReference type="EMBL" id="KK583196">
    <property type="protein sequence ID" value="KDO31947.1"/>
    <property type="molecule type" value="Genomic_DNA"/>
</dbReference>
<gene>
    <name evidence="3" type="ORF">SPRG_03163</name>
</gene>
<dbReference type="GeneID" id="24125691"/>
<evidence type="ECO:0000313" key="3">
    <source>
        <dbReference type="EMBL" id="KDO31947.1"/>
    </source>
</evidence>
<sequence>MGRRRTVVAPEGKRTSLVYSKPIVVAPVVAPKAPVAELDMSERKRLLVANVPILTMAIAAGASRTQLMDALTPLHFPNGAFIVRQGETDSDIYFVESGTIQITRARLKKLNKDDQQQISTRTEFEYFGESTFAYALAMQRTANAIAVGDVKCFTVSLHHCNMHLGSVRDLMRYRLLMRENGVLDNLNVFSALTLTQRGRMLGLSTLRAYDDGAHVCKLGEIDDQYFVLVEGEAKVCIRPNGVEVELLRKVSFQGFGEMGLFGKPRTADVVAVGPIVCIVMNRESFVKAQTGAAHDADGGALATNVSNEWSMLRRLEAMHSNPRVVEHLVKFVRKFQSVQAQKFAGKTMYTDLYRRVFANPRLALGFPSISNRIDWFDPISARKVIRFETKRILSTEPSRDRPPDDVAFLGRLAETSTLLEKFRTDDSKRDGKFLMASQLARLMEFAIVRRGKYIFKQNTIEGKAYMVLRGDVSVVFEDGDDSVGHVVATLTGGDSFGELTLVTNMPRSASAVAATDVELIVLQRRHFARLLPGFRIRHYIIERADYLHELYPKADHKACIRVAFDMAEATYHAEHIFLRHGHHARGFYLILTGVVGVYKPAVAESRGVVHVGSLGPRQFFGASVFAIHDVEGATYMATTTVTVLELSDAKARRMDLHMIQATTAALKVRATYEASVVATTTPALLFDPISPWAFLGDEKTQLQHQVDNVLDAFRTQSGGALRGEGATKQQKCENGELRSPRLTVDASPWTEPVFPLPAKDSKPLLGSFLSRKLQSYQRVTAIVPAKTALLAPLQPPIEVTPTSLAATPRQTKHHHRRVSGPWPNAAGKAASAPEPEVDDTEADDDDYVIDWTTDDCSDVWRFDRVHDDNLYL</sequence>
<dbReference type="VEuPathDB" id="FungiDB:SPRG_03163"/>
<evidence type="ECO:0000313" key="4">
    <source>
        <dbReference type="Proteomes" id="UP000030745"/>
    </source>
</evidence>